<evidence type="ECO:0000313" key="1">
    <source>
        <dbReference type="EMBL" id="KAJ8770879.1"/>
    </source>
</evidence>
<name>A0AAV8TYA4_9ROSI</name>
<accession>A0AAV8TYA4</accession>
<protein>
    <submittedName>
        <fullName evidence="1">Uncharacterized protein</fullName>
    </submittedName>
</protein>
<proteinExistence type="predicted"/>
<comment type="caution">
    <text evidence="1">The sequence shown here is derived from an EMBL/GenBank/DDBJ whole genome shotgun (WGS) entry which is preliminary data.</text>
</comment>
<dbReference type="Proteomes" id="UP001159364">
    <property type="component" value="Linkage Group LG03"/>
</dbReference>
<sequence>MKPLDYEGRQELITFAKELKIQPRISKWKNIEIAGFLLFEELIGWTLLLVEKEFVNSRLLCFSILKVTMIQR</sequence>
<evidence type="ECO:0000313" key="2">
    <source>
        <dbReference type="Proteomes" id="UP001159364"/>
    </source>
</evidence>
<dbReference type="EMBL" id="JAIWQS010000003">
    <property type="protein sequence ID" value="KAJ8770879.1"/>
    <property type="molecule type" value="Genomic_DNA"/>
</dbReference>
<dbReference type="AlphaFoldDB" id="A0AAV8TYA4"/>
<gene>
    <name evidence="1" type="ORF">K2173_021794</name>
</gene>
<reference evidence="1 2" key="1">
    <citation type="submission" date="2021-09" db="EMBL/GenBank/DDBJ databases">
        <title>Genomic insights and catalytic innovation underlie evolution of tropane alkaloids biosynthesis.</title>
        <authorList>
            <person name="Wang Y.-J."/>
            <person name="Tian T."/>
            <person name="Huang J.-P."/>
            <person name="Huang S.-X."/>
        </authorList>
    </citation>
    <scope>NUCLEOTIDE SEQUENCE [LARGE SCALE GENOMIC DNA]</scope>
    <source>
        <strain evidence="1">KIB-2018</strain>
        <tissue evidence="1">Leaf</tissue>
    </source>
</reference>
<organism evidence="1 2">
    <name type="scientific">Erythroxylum novogranatense</name>
    <dbReference type="NCBI Taxonomy" id="1862640"/>
    <lineage>
        <taxon>Eukaryota</taxon>
        <taxon>Viridiplantae</taxon>
        <taxon>Streptophyta</taxon>
        <taxon>Embryophyta</taxon>
        <taxon>Tracheophyta</taxon>
        <taxon>Spermatophyta</taxon>
        <taxon>Magnoliopsida</taxon>
        <taxon>eudicotyledons</taxon>
        <taxon>Gunneridae</taxon>
        <taxon>Pentapetalae</taxon>
        <taxon>rosids</taxon>
        <taxon>fabids</taxon>
        <taxon>Malpighiales</taxon>
        <taxon>Erythroxylaceae</taxon>
        <taxon>Erythroxylum</taxon>
    </lineage>
</organism>
<keyword evidence="2" id="KW-1185">Reference proteome</keyword>